<dbReference type="EMBL" id="JAJNBZ010000011">
    <property type="protein sequence ID" value="MCE5170685.1"/>
    <property type="molecule type" value="Genomic_DNA"/>
</dbReference>
<protein>
    <submittedName>
        <fullName evidence="1">Uncharacterized protein</fullName>
    </submittedName>
</protein>
<gene>
    <name evidence="1" type="ORF">LQV63_15330</name>
</gene>
<reference evidence="1 2" key="1">
    <citation type="submission" date="2021-11" db="EMBL/GenBank/DDBJ databases">
        <title>Draft genome sequence of Paenibacillus profundus YoMME, a new Gram-positive bacteria with exoelectrogenic properties.</title>
        <authorList>
            <person name="Hubenova Y."/>
            <person name="Hubenova E."/>
            <person name="Manasiev Y."/>
            <person name="Peykov S."/>
            <person name="Mitov M."/>
        </authorList>
    </citation>
    <scope>NUCLEOTIDE SEQUENCE [LARGE SCALE GENOMIC DNA]</scope>
    <source>
        <strain evidence="1 2">YoMME</strain>
    </source>
</reference>
<name>A0ABS8YK10_9BACL</name>
<proteinExistence type="predicted"/>
<dbReference type="Proteomes" id="UP001199916">
    <property type="component" value="Unassembled WGS sequence"/>
</dbReference>
<evidence type="ECO:0000313" key="1">
    <source>
        <dbReference type="EMBL" id="MCE5170685.1"/>
    </source>
</evidence>
<evidence type="ECO:0000313" key="2">
    <source>
        <dbReference type="Proteomes" id="UP001199916"/>
    </source>
</evidence>
<keyword evidence="2" id="KW-1185">Reference proteome</keyword>
<comment type="caution">
    <text evidence="1">The sequence shown here is derived from an EMBL/GenBank/DDBJ whole genome shotgun (WGS) entry which is preliminary data.</text>
</comment>
<sequence length="97" mass="11425">MKSTVQIVHSTGGTKLVNINILNGLSFFGAVELLLEEGYCEENVIEKEHEECDKLFLYPYTLYDHNKKIVDEIFRAEYCMKDEDGEFEDYKSFWTRL</sequence>
<accession>A0ABS8YK10</accession>
<organism evidence="1 2">
    <name type="scientific">Paenibacillus profundus</name>
    <dbReference type="NCBI Taxonomy" id="1173085"/>
    <lineage>
        <taxon>Bacteria</taxon>
        <taxon>Bacillati</taxon>
        <taxon>Bacillota</taxon>
        <taxon>Bacilli</taxon>
        <taxon>Bacillales</taxon>
        <taxon>Paenibacillaceae</taxon>
        <taxon>Paenibacillus</taxon>
    </lineage>
</organism>